<evidence type="ECO:0000259" key="1">
    <source>
        <dbReference type="Pfam" id="PF14529"/>
    </source>
</evidence>
<dbReference type="AlphaFoldDB" id="A0A8D9A0P7"/>
<dbReference type="Gene3D" id="3.60.10.10">
    <property type="entry name" value="Endonuclease/exonuclease/phosphatase"/>
    <property type="match status" value="1"/>
</dbReference>
<proteinExistence type="predicted"/>
<organism evidence="2">
    <name type="scientific">Cacopsylla melanoneura</name>
    <dbReference type="NCBI Taxonomy" id="428564"/>
    <lineage>
        <taxon>Eukaryota</taxon>
        <taxon>Metazoa</taxon>
        <taxon>Ecdysozoa</taxon>
        <taxon>Arthropoda</taxon>
        <taxon>Hexapoda</taxon>
        <taxon>Insecta</taxon>
        <taxon>Pterygota</taxon>
        <taxon>Neoptera</taxon>
        <taxon>Paraneoptera</taxon>
        <taxon>Hemiptera</taxon>
        <taxon>Sternorrhyncha</taxon>
        <taxon>Psylloidea</taxon>
        <taxon>Psyllidae</taxon>
        <taxon>Psyllinae</taxon>
        <taxon>Cacopsylla</taxon>
    </lineage>
</organism>
<feature type="domain" description="Endonuclease/exonuclease/phosphatase" evidence="1">
    <location>
        <begin position="38"/>
        <end position="129"/>
    </location>
</feature>
<dbReference type="SUPFAM" id="SSF56219">
    <property type="entry name" value="DNase I-like"/>
    <property type="match status" value="1"/>
</dbReference>
<dbReference type="PANTHER" id="PTHR33273:SF4">
    <property type="entry name" value="ENDONUCLEASE_EXONUCLEASE_PHOSPHATASE DOMAIN-CONTAINING PROTEIN"/>
    <property type="match status" value="1"/>
</dbReference>
<dbReference type="Pfam" id="PF14529">
    <property type="entry name" value="Exo_endo_phos_2"/>
    <property type="match status" value="1"/>
</dbReference>
<dbReference type="PANTHER" id="PTHR33273">
    <property type="entry name" value="DOMAIN-CONTAINING PROTEIN, PUTATIVE-RELATED"/>
    <property type="match status" value="1"/>
</dbReference>
<evidence type="ECO:0000313" key="2">
    <source>
        <dbReference type="EMBL" id="CAG6756676.1"/>
    </source>
</evidence>
<name>A0A8D9A0P7_9HEMI</name>
<dbReference type="GO" id="GO:0003824">
    <property type="term" value="F:catalytic activity"/>
    <property type="evidence" value="ECO:0007669"/>
    <property type="project" value="InterPro"/>
</dbReference>
<sequence>MYHEGKAQRAAILASAYFPYLVSLPPTLACNQLVELSELQRLNLLLGVDANAHHETWGSTDTNPRGECLLNYLVSKGLIVLNEGSEPTFLTRSRAEVLDLTVASPALSAQVVRWHVSEEPSHSDHRYIYFEVSGVDKPDVTYQNPRKTNWAKYRQFLESEIRHKEYQRHRRCFKRPWYCYR</sequence>
<accession>A0A8D9A0P7</accession>
<dbReference type="InterPro" id="IPR005135">
    <property type="entry name" value="Endo/exonuclease/phosphatase"/>
</dbReference>
<dbReference type="InterPro" id="IPR036691">
    <property type="entry name" value="Endo/exonu/phosph_ase_sf"/>
</dbReference>
<dbReference type="EMBL" id="HBUF01545282">
    <property type="protein sequence ID" value="CAG6756676.1"/>
    <property type="molecule type" value="Transcribed_RNA"/>
</dbReference>
<protein>
    <recommendedName>
        <fullName evidence="1">Endonuclease/exonuclease/phosphatase domain-containing protein</fullName>
    </recommendedName>
</protein>
<reference evidence="2" key="1">
    <citation type="submission" date="2021-05" db="EMBL/GenBank/DDBJ databases">
        <authorList>
            <person name="Alioto T."/>
            <person name="Alioto T."/>
            <person name="Gomez Garrido J."/>
        </authorList>
    </citation>
    <scope>NUCLEOTIDE SEQUENCE</scope>
</reference>